<dbReference type="RefSeq" id="XP_053585950.1">
    <property type="nucleotide sequence ID" value="XM_053731178.1"/>
</dbReference>
<reference evidence="3 4" key="1">
    <citation type="submission" date="2019-12" db="EMBL/GenBank/DDBJ databases">
        <title>Chromosome-level assembly of the Caenorhabditis remanei genome.</title>
        <authorList>
            <person name="Teterina A.A."/>
            <person name="Willis J.H."/>
            <person name="Phillips P.C."/>
        </authorList>
    </citation>
    <scope>NUCLEOTIDE SEQUENCE [LARGE SCALE GENOMIC DNA]</scope>
    <source>
        <strain evidence="3 4">PX506</strain>
        <tissue evidence="3">Whole organism</tissue>
    </source>
</reference>
<feature type="region of interest" description="Disordered" evidence="2">
    <location>
        <begin position="45"/>
        <end position="109"/>
    </location>
</feature>
<name>A0A6A5GV95_CAERE</name>
<dbReference type="Proteomes" id="UP000483820">
    <property type="component" value="Chromosome IV"/>
</dbReference>
<dbReference type="AlphaFoldDB" id="A0A6A5GV95"/>
<evidence type="ECO:0000313" key="3">
    <source>
        <dbReference type="EMBL" id="KAF1759388.1"/>
    </source>
</evidence>
<feature type="compositionally biased region" description="Acidic residues" evidence="2">
    <location>
        <begin position="64"/>
        <end position="104"/>
    </location>
</feature>
<dbReference type="GeneID" id="78776191"/>
<feature type="coiled-coil region" evidence="1">
    <location>
        <begin position="221"/>
        <end position="331"/>
    </location>
</feature>
<evidence type="ECO:0000256" key="1">
    <source>
        <dbReference type="SAM" id="Coils"/>
    </source>
</evidence>
<evidence type="ECO:0000256" key="2">
    <source>
        <dbReference type="SAM" id="MobiDB-lite"/>
    </source>
</evidence>
<evidence type="ECO:0000313" key="4">
    <source>
        <dbReference type="Proteomes" id="UP000483820"/>
    </source>
</evidence>
<sequence>MADQVADKLQADQQKALHFVASNQMFPGYYYPMFLSGEPIPMFPMEKEHVTEPGPSGSQVVSDGPEDWDSEEDDSDDSDDLNDVISESDPEEEADSFEEAEREEAEPIHNVGFVPYEMSIQERLKRFYDMYGKNKEEDKRPSPPAPDMSSIHNNLQTLTDLLNGFKQQHSEDLQNLTAKVLQKQNDTLIHQKYWSLVETNDLAMAKIRELELRVNDRDLEILENNQKMQKMEEEMKKKDEVIRKQEEKIEELKSEFFEMDIANQEFQQESEKMTEKLVEKNQEIQFLKDVDQKLQVQIQKTQLLQSMYEELAETKKSLSRQFAQSQELQKEHNEHLEDYKSQLSLETQALLKTEKNYQAAQRIVTQQKKKIEKLNQKIGCLEQEVQHFKDYADSRDRRIEELNQEIVQIMTEQEELDDRWGYEYDPQTGNRWGYLWDQ</sequence>
<feature type="coiled-coil region" evidence="1">
    <location>
        <begin position="357"/>
        <end position="419"/>
    </location>
</feature>
<dbReference type="KEGG" id="crq:GCK72_015855"/>
<gene>
    <name evidence="3" type="ORF">GCK72_015855</name>
</gene>
<dbReference type="EMBL" id="WUAV01000004">
    <property type="protein sequence ID" value="KAF1759388.1"/>
    <property type="molecule type" value="Genomic_DNA"/>
</dbReference>
<organism evidence="3 4">
    <name type="scientific">Caenorhabditis remanei</name>
    <name type="common">Caenorhabditis vulgaris</name>
    <dbReference type="NCBI Taxonomy" id="31234"/>
    <lineage>
        <taxon>Eukaryota</taxon>
        <taxon>Metazoa</taxon>
        <taxon>Ecdysozoa</taxon>
        <taxon>Nematoda</taxon>
        <taxon>Chromadorea</taxon>
        <taxon>Rhabditida</taxon>
        <taxon>Rhabditina</taxon>
        <taxon>Rhabditomorpha</taxon>
        <taxon>Rhabditoidea</taxon>
        <taxon>Rhabditidae</taxon>
        <taxon>Peloderinae</taxon>
        <taxon>Caenorhabditis</taxon>
    </lineage>
</organism>
<keyword evidence="1" id="KW-0175">Coiled coil</keyword>
<protein>
    <submittedName>
        <fullName evidence="3">Uncharacterized protein</fullName>
    </submittedName>
</protein>
<proteinExistence type="predicted"/>
<comment type="caution">
    <text evidence="3">The sequence shown here is derived from an EMBL/GenBank/DDBJ whole genome shotgun (WGS) entry which is preliminary data.</text>
</comment>
<accession>A0A6A5GV95</accession>
<dbReference type="CTD" id="78776191"/>